<dbReference type="GO" id="GO:0016491">
    <property type="term" value="F:oxidoreductase activity"/>
    <property type="evidence" value="ECO:0007669"/>
    <property type="project" value="UniProtKB-KW"/>
</dbReference>
<dbReference type="InterPro" id="IPR009014">
    <property type="entry name" value="Transketo_C/PFOR_II"/>
</dbReference>
<dbReference type="Proteomes" id="UP000183567">
    <property type="component" value="Unassembled WGS sequence"/>
</dbReference>
<dbReference type="AlphaFoldDB" id="A0A1J8R092"/>
<dbReference type="OrthoDB" id="2686147at2759"/>
<protein>
    <recommendedName>
        <fullName evidence="3">Transketolase C-terminal domain-containing protein</fullName>
    </recommendedName>
</protein>
<dbReference type="InterPro" id="IPR033248">
    <property type="entry name" value="Transketolase_C"/>
</dbReference>
<dbReference type="Gene3D" id="3.40.50.970">
    <property type="match status" value="1"/>
</dbReference>
<organism evidence="4 5">
    <name type="scientific">Rhizopogon vesiculosus</name>
    <dbReference type="NCBI Taxonomy" id="180088"/>
    <lineage>
        <taxon>Eukaryota</taxon>
        <taxon>Fungi</taxon>
        <taxon>Dikarya</taxon>
        <taxon>Basidiomycota</taxon>
        <taxon>Agaricomycotina</taxon>
        <taxon>Agaricomycetes</taxon>
        <taxon>Agaricomycetidae</taxon>
        <taxon>Boletales</taxon>
        <taxon>Suillineae</taxon>
        <taxon>Rhizopogonaceae</taxon>
        <taxon>Rhizopogon</taxon>
    </lineage>
</organism>
<dbReference type="GO" id="GO:0009083">
    <property type="term" value="P:branched-chain amino acid catabolic process"/>
    <property type="evidence" value="ECO:0007669"/>
    <property type="project" value="TreeGrafter"/>
</dbReference>
<keyword evidence="2" id="KW-0560">Oxidoreductase</keyword>
<evidence type="ECO:0000256" key="1">
    <source>
        <dbReference type="ARBA" id="ARBA00001964"/>
    </source>
</evidence>
<dbReference type="Gene3D" id="3.40.50.920">
    <property type="match status" value="1"/>
</dbReference>
<dbReference type="PANTHER" id="PTHR42980">
    <property type="entry name" value="2-OXOISOVALERATE DEHYDROGENASE SUBUNIT BETA-RELATED"/>
    <property type="match status" value="1"/>
</dbReference>
<accession>A0A1J8R092</accession>
<keyword evidence="5" id="KW-1185">Reference proteome</keyword>
<comment type="caution">
    <text evidence="4">The sequence shown here is derived from an EMBL/GenBank/DDBJ whole genome shotgun (WGS) entry which is preliminary data.</text>
</comment>
<evidence type="ECO:0000256" key="2">
    <source>
        <dbReference type="ARBA" id="ARBA00023002"/>
    </source>
</evidence>
<dbReference type="EMBL" id="LVVM01001188">
    <property type="protein sequence ID" value="OJA19089.1"/>
    <property type="molecule type" value="Genomic_DNA"/>
</dbReference>
<dbReference type="Pfam" id="PF02780">
    <property type="entry name" value="Transketolase_C"/>
    <property type="match status" value="1"/>
</dbReference>
<proteinExistence type="predicted"/>
<evidence type="ECO:0000313" key="4">
    <source>
        <dbReference type="EMBL" id="OJA19089.1"/>
    </source>
</evidence>
<dbReference type="PANTHER" id="PTHR42980:SF1">
    <property type="entry name" value="2-OXOISOVALERATE DEHYDROGENASE SUBUNIT BETA, MITOCHONDRIAL"/>
    <property type="match status" value="1"/>
</dbReference>
<name>A0A1J8R092_9AGAM</name>
<evidence type="ECO:0000313" key="5">
    <source>
        <dbReference type="Proteomes" id="UP000183567"/>
    </source>
</evidence>
<reference evidence="4 5" key="1">
    <citation type="submission" date="2016-03" db="EMBL/GenBank/DDBJ databases">
        <title>Comparative genomics of the ectomycorrhizal sister species Rhizopogon vinicolor and Rhizopogon vesiculosus (Basidiomycota: Boletales) reveals a divergence of the mating type B locus.</title>
        <authorList>
            <person name="Mujic A.B."/>
            <person name="Kuo A."/>
            <person name="Tritt A."/>
            <person name="Lipzen A."/>
            <person name="Chen C."/>
            <person name="Johnson J."/>
            <person name="Sharma A."/>
            <person name="Barry K."/>
            <person name="Grigoriev I.V."/>
            <person name="Spatafora J.W."/>
        </authorList>
    </citation>
    <scope>NUCLEOTIDE SEQUENCE [LARGE SCALE GENOMIC DNA]</scope>
    <source>
        <strain evidence="4 5">AM-OR11-056</strain>
    </source>
</reference>
<feature type="domain" description="Transketolase C-terminal" evidence="3">
    <location>
        <begin position="53"/>
        <end position="155"/>
    </location>
</feature>
<evidence type="ECO:0000259" key="3">
    <source>
        <dbReference type="Pfam" id="PF02780"/>
    </source>
</evidence>
<dbReference type="STRING" id="180088.A0A1J8R092"/>
<gene>
    <name evidence="4" type="ORF">AZE42_03731</name>
</gene>
<dbReference type="SUPFAM" id="SSF52922">
    <property type="entry name" value="TK C-terminal domain-like"/>
    <property type="match status" value="1"/>
</dbReference>
<comment type="cofactor">
    <cofactor evidence="1">
        <name>thiamine diphosphate</name>
        <dbReference type="ChEBI" id="CHEBI:58937"/>
    </cofactor>
</comment>
<sequence>MYERGTQGRLLSSIRDPNPVVFMESKILCRFAVKQAPIDDYTIPLSCAETLILGSDLTLLIWGTPVYRCESAIQLLNSPPSSLTPLILLSLRSVKIKLIDLQIRSPWDMDAVVESVCRTKRLVIVHEAGMSGGVGSEIAAEISKGAFLRSEALVLATLHFEKFNMPDETKILDGTVETLSY</sequence>
<dbReference type="GO" id="GO:0007584">
    <property type="term" value="P:response to nutrient"/>
    <property type="evidence" value="ECO:0007669"/>
    <property type="project" value="TreeGrafter"/>
</dbReference>